<keyword evidence="2 8" id="KW-0547">Nucleotide-binding</keyword>
<dbReference type="AlphaFoldDB" id="A0A1I8IU71"/>
<evidence type="ECO:0000313" key="12">
    <source>
        <dbReference type="Proteomes" id="UP000095280"/>
    </source>
</evidence>
<evidence type="ECO:0000259" key="10">
    <source>
        <dbReference type="SMART" id="SM00382"/>
    </source>
</evidence>
<evidence type="ECO:0000256" key="5">
    <source>
        <dbReference type="ARBA" id="ARBA00023235"/>
    </source>
</evidence>
<evidence type="ECO:0000256" key="4">
    <source>
        <dbReference type="ARBA" id="ARBA00023136"/>
    </source>
</evidence>
<dbReference type="PANTHER" id="PTHR23074">
    <property type="entry name" value="AAA DOMAIN-CONTAINING"/>
    <property type="match status" value="1"/>
</dbReference>
<keyword evidence="1" id="KW-0493">Microtubule</keyword>
<name>A0A1I8IU71_9PLAT</name>
<dbReference type="Proteomes" id="UP000095280">
    <property type="component" value="Unplaced"/>
</dbReference>
<dbReference type="GO" id="GO:0016887">
    <property type="term" value="F:ATP hydrolysis activity"/>
    <property type="evidence" value="ECO:0007669"/>
    <property type="project" value="InterPro"/>
</dbReference>
<feature type="domain" description="AAA+ ATPase" evidence="10">
    <location>
        <begin position="226"/>
        <end position="374"/>
    </location>
</feature>
<evidence type="ECO:0000313" key="13">
    <source>
        <dbReference type="WBParaSite" id="maker-uti_cns_0016569-snap-gene-0.3-mRNA-1"/>
    </source>
</evidence>
<evidence type="ECO:0000256" key="3">
    <source>
        <dbReference type="ARBA" id="ARBA00022840"/>
    </source>
</evidence>
<dbReference type="Pfam" id="PF17862">
    <property type="entry name" value="AAA_lid_3"/>
    <property type="match status" value="1"/>
</dbReference>
<feature type="region of interest" description="Disordered" evidence="9">
    <location>
        <begin position="124"/>
        <end position="161"/>
    </location>
</feature>
<dbReference type="Gene3D" id="1.20.58.80">
    <property type="entry name" value="Phosphotransferase system, lactose/cellobiose-type IIA subunit"/>
    <property type="match status" value="1"/>
</dbReference>
<dbReference type="PROSITE" id="PS00674">
    <property type="entry name" value="AAA"/>
    <property type="match status" value="1"/>
</dbReference>
<keyword evidence="3 8" id="KW-0067">ATP-binding</keyword>
<dbReference type="InterPro" id="IPR003960">
    <property type="entry name" value="ATPase_AAA_CS"/>
</dbReference>
<dbReference type="SUPFAM" id="SSF52540">
    <property type="entry name" value="P-loop containing nucleoside triphosphate hydrolases"/>
    <property type="match status" value="1"/>
</dbReference>
<protein>
    <recommendedName>
        <fullName evidence="7">microtubule-severing ATPase</fullName>
        <ecNumber evidence="7">5.6.1.1</ecNumber>
    </recommendedName>
</protein>
<evidence type="ECO:0000256" key="1">
    <source>
        <dbReference type="ARBA" id="ARBA00022701"/>
    </source>
</evidence>
<dbReference type="FunFam" id="1.10.8.60:FF:000022">
    <property type="entry name" value="Fidgetin like 1"/>
    <property type="match status" value="1"/>
</dbReference>
<dbReference type="InterPro" id="IPR003959">
    <property type="entry name" value="ATPase_AAA_core"/>
</dbReference>
<dbReference type="GO" id="GO:0005874">
    <property type="term" value="C:microtubule"/>
    <property type="evidence" value="ECO:0007669"/>
    <property type="project" value="UniProtKB-KW"/>
</dbReference>
<evidence type="ECO:0000256" key="8">
    <source>
        <dbReference type="RuleBase" id="RU003651"/>
    </source>
</evidence>
<dbReference type="GO" id="GO:0008568">
    <property type="term" value="F:microtubule severing ATPase activity"/>
    <property type="evidence" value="ECO:0007669"/>
    <property type="project" value="UniProtKB-EC"/>
</dbReference>
<dbReference type="Pfam" id="PF00004">
    <property type="entry name" value="AAA"/>
    <property type="match status" value="1"/>
</dbReference>
<dbReference type="InterPro" id="IPR041569">
    <property type="entry name" value="AAA_lid_3"/>
</dbReference>
<dbReference type="GO" id="GO:0005524">
    <property type="term" value="F:ATP binding"/>
    <property type="evidence" value="ECO:0007669"/>
    <property type="project" value="UniProtKB-KW"/>
</dbReference>
<dbReference type="InterPro" id="IPR003593">
    <property type="entry name" value="AAA+_ATPase"/>
</dbReference>
<feature type="compositionally biased region" description="Low complexity" evidence="9">
    <location>
        <begin position="126"/>
        <end position="143"/>
    </location>
</feature>
<dbReference type="Gene3D" id="3.40.50.300">
    <property type="entry name" value="P-loop containing nucleotide triphosphate hydrolases"/>
    <property type="match status" value="1"/>
</dbReference>
<reference evidence="13" key="1">
    <citation type="submission" date="2016-11" db="UniProtKB">
        <authorList>
            <consortium name="WormBaseParasite"/>
        </authorList>
    </citation>
    <scope>IDENTIFICATION</scope>
</reference>
<keyword evidence="4" id="KW-0472">Membrane</keyword>
<evidence type="ECO:0000259" key="11">
    <source>
        <dbReference type="SMART" id="SM00745"/>
    </source>
</evidence>
<comment type="catalytic activity">
    <reaction evidence="6">
        <text>n ATP + n H2O + a microtubule = n ADP + n phosphate + (n+1) alpha/beta tubulin heterodimers.</text>
        <dbReference type="EC" id="5.6.1.1"/>
    </reaction>
</comment>
<dbReference type="InterPro" id="IPR007330">
    <property type="entry name" value="MIT_dom"/>
</dbReference>
<dbReference type="Gene3D" id="1.10.8.60">
    <property type="match status" value="1"/>
</dbReference>
<dbReference type="SMART" id="SM00745">
    <property type="entry name" value="MIT"/>
    <property type="match status" value="1"/>
</dbReference>
<dbReference type="InterPro" id="IPR050304">
    <property type="entry name" value="MT-severing_AAA_ATPase"/>
</dbReference>
<feature type="domain" description="MIT" evidence="11">
    <location>
        <begin position="28"/>
        <end position="115"/>
    </location>
</feature>
<evidence type="ECO:0000256" key="9">
    <source>
        <dbReference type="SAM" id="MobiDB-lite"/>
    </source>
</evidence>
<dbReference type="PANTHER" id="PTHR23074:SF86">
    <property type="entry name" value="SPASTIN"/>
    <property type="match status" value="1"/>
</dbReference>
<dbReference type="FunFam" id="3.40.50.300:FF:002850">
    <property type="entry name" value="Katanin p60 ATPase-containing subunit A-like 2"/>
    <property type="match status" value="1"/>
</dbReference>
<organism evidence="12 13">
    <name type="scientific">Macrostomum lignano</name>
    <dbReference type="NCBI Taxonomy" id="282301"/>
    <lineage>
        <taxon>Eukaryota</taxon>
        <taxon>Metazoa</taxon>
        <taxon>Spiralia</taxon>
        <taxon>Lophotrochozoa</taxon>
        <taxon>Platyhelminthes</taxon>
        <taxon>Rhabditophora</taxon>
        <taxon>Macrostomorpha</taxon>
        <taxon>Macrostomida</taxon>
        <taxon>Macrostomidae</taxon>
        <taxon>Macrostomum</taxon>
    </lineage>
</organism>
<dbReference type="CDD" id="cd19509">
    <property type="entry name" value="RecA-like_VPS4-like"/>
    <property type="match status" value="1"/>
</dbReference>
<accession>A0A1I8IU71</accession>
<dbReference type="WBParaSite" id="maker-uti_cns_0016569-snap-gene-0.3-mRNA-1">
    <property type="protein sequence ID" value="maker-uti_cns_0016569-snap-gene-0.3-mRNA-1"/>
    <property type="gene ID" value="maker-uti_cns_0016569-snap-gene-0.3"/>
</dbReference>
<evidence type="ECO:0000256" key="6">
    <source>
        <dbReference type="ARBA" id="ARBA00036378"/>
    </source>
</evidence>
<keyword evidence="12" id="KW-1185">Reference proteome</keyword>
<proteinExistence type="inferred from homology"/>
<evidence type="ECO:0000256" key="2">
    <source>
        <dbReference type="ARBA" id="ARBA00022741"/>
    </source>
</evidence>
<keyword evidence="5" id="KW-0413">Isomerase</keyword>
<dbReference type="EC" id="5.6.1.1" evidence="7"/>
<comment type="similarity">
    <text evidence="8">Belongs to the AAA ATPase family.</text>
</comment>
<sequence>NKRELLRCVAMATNQHKQSRAQSPISRLKSHHSRAFESLAAALDLDERLQQTEASAEQLRSLISLYRKGVTELEHGLAVRPDSATKANPAKANKLASIQAKMKANLAQAGERLATAEAGLERLRKQPAQSAARPAPSSAFASRATRKQQPHKPPAAARAAPVSSLAAELKGVDPGLANSILNEVLDRSPGVGFDDVVGNEAAKQALREATVLPSLRPDLFGGLRQPARAVLLFGPPGNGKTLLAKAVATEAGGVFFNISAGSLMSKWVGEAEKLVRALFALARQLAPAVIFIDEVDSILSVRGDKETEVSRRLKTQFLVELDGVRAADDDSSDAGGKRKGSGGIFLLAATNRPAEIDPAVVRRFGRRLYIGMPDSRCRLNLLSCLLAKHDSVDVSEAELRELAELTDGYSASDLANLAREAAMEPLRQIRPDRLATVAKAAVRPLRGEDLRNCLARVRPSVPPESLAELLDWSEKYGSDGGAS</sequence>
<dbReference type="SMART" id="SM00382">
    <property type="entry name" value="AAA"/>
    <property type="match status" value="1"/>
</dbReference>
<evidence type="ECO:0000256" key="7">
    <source>
        <dbReference type="ARBA" id="ARBA00038871"/>
    </source>
</evidence>
<dbReference type="InterPro" id="IPR027417">
    <property type="entry name" value="P-loop_NTPase"/>
</dbReference>